<dbReference type="RefSeq" id="WP_113691835.1">
    <property type="nucleotide sequence ID" value="NZ_CP015163.1"/>
</dbReference>
<evidence type="ECO:0000259" key="1">
    <source>
        <dbReference type="Pfam" id="PF13460"/>
    </source>
</evidence>
<gene>
    <name evidence="2" type="ORF">A4R43_08540</name>
</gene>
<dbReference type="Gene3D" id="3.40.50.720">
    <property type="entry name" value="NAD(P)-binding Rossmann-like Domain"/>
    <property type="match status" value="1"/>
</dbReference>
<dbReference type="OrthoDB" id="3207931at2"/>
<organism evidence="2 3">
    <name type="scientific">Amycolatopsis albispora</name>
    <dbReference type="NCBI Taxonomy" id="1804986"/>
    <lineage>
        <taxon>Bacteria</taxon>
        <taxon>Bacillati</taxon>
        <taxon>Actinomycetota</taxon>
        <taxon>Actinomycetes</taxon>
        <taxon>Pseudonocardiales</taxon>
        <taxon>Pseudonocardiaceae</taxon>
        <taxon>Amycolatopsis</taxon>
    </lineage>
</organism>
<evidence type="ECO:0000313" key="2">
    <source>
        <dbReference type="EMBL" id="AXB42571.1"/>
    </source>
</evidence>
<name>A0A344L3E7_9PSEU</name>
<dbReference type="SUPFAM" id="SSF51735">
    <property type="entry name" value="NAD(P)-binding Rossmann-fold domains"/>
    <property type="match status" value="1"/>
</dbReference>
<evidence type="ECO:0000313" key="3">
    <source>
        <dbReference type="Proteomes" id="UP000250434"/>
    </source>
</evidence>
<proteinExistence type="predicted"/>
<dbReference type="Proteomes" id="UP000250434">
    <property type="component" value="Chromosome"/>
</dbReference>
<dbReference type="Pfam" id="PF13460">
    <property type="entry name" value="NAD_binding_10"/>
    <property type="match status" value="1"/>
</dbReference>
<dbReference type="InterPro" id="IPR036291">
    <property type="entry name" value="NAD(P)-bd_dom_sf"/>
</dbReference>
<feature type="domain" description="NAD(P)-binding" evidence="1">
    <location>
        <begin position="6"/>
        <end position="171"/>
    </location>
</feature>
<sequence>MIVVTGATGNVGRPLVRALADAGEQVVAVSRGRTATDAPPGVRTRQADVLRPETLRPALDGASALFLLTPGGVELPEVAALARDAGIRRVVLLSSLGVATGRHSPATETAVTGTSPEWTVLRPGGFHSNTFAWAEGVRSQRAVAAPFAEVALPTVDPGDIAEVAAAALTRPGHHGRTYLLTGPAPITPRQQAAAIAHALGEPVRFHEQTRAEAREQLLGFMPEPVAEATLDILGHPLPAEREVSPDIERVLGRPPRDFAGWAARNVVAFK</sequence>
<dbReference type="InterPro" id="IPR016040">
    <property type="entry name" value="NAD(P)-bd_dom"/>
</dbReference>
<dbReference type="Gene3D" id="3.90.25.10">
    <property type="entry name" value="UDP-galactose 4-epimerase, domain 1"/>
    <property type="match status" value="1"/>
</dbReference>
<dbReference type="PANTHER" id="PTHR43162">
    <property type="match status" value="1"/>
</dbReference>
<dbReference type="AlphaFoldDB" id="A0A344L3E7"/>
<dbReference type="InterPro" id="IPR051604">
    <property type="entry name" value="Ergot_Alk_Oxidoreductase"/>
</dbReference>
<keyword evidence="3" id="KW-1185">Reference proteome</keyword>
<dbReference type="KEGG" id="aab:A4R43_08540"/>
<protein>
    <submittedName>
        <fullName evidence="2">NmrA family transcriptional regulator</fullName>
    </submittedName>
</protein>
<dbReference type="EMBL" id="CP015163">
    <property type="protein sequence ID" value="AXB42571.1"/>
    <property type="molecule type" value="Genomic_DNA"/>
</dbReference>
<reference evidence="2 3" key="1">
    <citation type="submission" date="2016-04" db="EMBL/GenBank/DDBJ databases">
        <title>Complete genome sequence and analysis of deep-sea sediment isolate, Amycolatopsis sp. WP1.</title>
        <authorList>
            <person name="Wang H."/>
            <person name="Chen S."/>
            <person name="Wu Q."/>
        </authorList>
    </citation>
    <scope>NUCLEOTIDE SEQUENCE [LARGE SCALE GENOMIC DNA]</scope>
    <source>
        <strain evidence="2 3">WP1</strain>
    </source>
</reference>
<accession>A0A344L3E7</accession>
<dbReference type="PANTHER" id="PTHR43162:SF1">
    <property type="entry name" value="PRESTALK A DIFFERENTIATION PROTEIN A"/>
    <property type="match status" value="1"/>
</dbReference>